<dbReference type="AlphaFoldDB" id="A0AAU7EJC2"/>
<evidence type="ECO:0000313" key="4">
    <source>
        <dbReference type="Proteomes" id="UP001224325"/>
    </source>
</evidence>
<gene>
    <name evidence="3" type="ORF">QLS71_006960</name>
</gene>
<evidence type="ECO:0000256" key="1">
    <source>
        <dbReference type="SAM" id="Phobius"/>
    </source>
</evidence>
<feature type="transmembrane region" description="Helical" evidence="1">
    <location>
        <begin position="135"/>
        <end position="155"/>
    </location>
</feature>
<keyword evidence="3" id="KW-0238">DNA-binding</keyword>
<dbReference type="PROSITE" id="PS50930">
    <property type="entry name" value="HTH_LYTTR"/>
    <property type="match status" value="1"/>
</dbReference>
<feature type="domain" description="HTH LytTR-type" evidence="2">
    <location>
        <begin position="229"/>
        <end position="298"/>
    </location>
</feature>
<accession>A0AAU7EJC2</accession>
<dbReference type="Proteomes" id="UP001224325">
    <property type="component" value="Chromosome"/>
</dbReference>
<sequence length="299" mass="35291">MRLEAFLNQPYFYLDSLKNKWIYVLNSSLFVLFFLILFQPYGISEEISSPVNSNENIALFFLSISFSTFIGLSLSQFVLRPIINFNKVSIGKYVLWLLFEALIITSINFAFSFLIPDLGNDFENELNIFFQLKNYFRAIIILLFPFLGTTIYIMVKELNIEIQKLENQIHRFQSTYKVSQLPNEELHLIYDENDNLELELNLKNFLLAESNNQYVLIYYWDAGILKKHLVRMRLKTILETFKQFPIEQCHRSYAINLLHVKTLIKKEGKTFLIMNNLKEIDIPVSKSYLNSIRSRVLNT</sequence>
<reference evidence="3" key="1">
    <citation type="submission" date="2024-04" db="EMBL/GenBank/DDBJ databases">
        <title>Mariniflexile litorale, isolated from the shallow sediments of the Sea of Japan.</title>
        <authorList>
            <person name="Romanenko L."/>
            <person name="Isaeva M."/>
        </authorList>
    </citation>
    <scope>NUCLEOTIDE SEQUENCE [LARGE SCALE GENOMIC DNA]</scope>
    <source>
        <strain evidence="3">KMM 9835</strain>
    </source>
</reference>
<feature type="transmembrane region" description="Helical" evidence="1">
    <location>
        <begin position="94"/>
        <end position="115"/>
    </location>
</feature>
<dbReference type="GO" id="GO:0003677">
    <property type="term" value="F:DNA binding"/>
    <property type="evidence" value="ECO:0007669"/>
    <property type="project" value="UniProtKB-KW"/>
</dbReference>
<keyword evidence="1" id="KW-0472">Membrane</keyword>
<dbReference type="SMART" id="SM00850">
    <property type="entry name" value="LytTR"/>
    <property type="match status" value="1"/>
</dbReference>
<dbReference type="Gene3D" id="2.40.50.1020">
    <property type="entry name" value="LytTr DNA-binding domain"/>
    <property type="match status" value="1"/>
</dbReference>
<evidence type="ECO:0000313" key="3">
    <source>
        <dbReference type="EMBL" id="XBL15748.1"/>
    </source>
</evidence>
<keyword evidence="1" id="KW-0812">Transmembrane</keyword>
<dbReference type="InterPro" id="IPR007492">
    <property type="entry name" value="LytTR_DNA-bd_dom"/>
</dbReference>
<dbReference type="RefSeq" id="WP_308991753.1">
    <property type="nucleotide sequence ID" value="NZ_CP155618.1"/>
</dbReference>
<feature type="transmembrane region" description="Helical" evidence="1">
    <location>
        <begin position="21"/>
        <end position="38"/>
    </location>
</feature>
<name>A0AAU7EJC2_9FLAO</name>
<evidence type="ECO:0000259" key="2">
    <source>
        <dbReference type="PROSITE" id="PS50930"/>
    </source>
</evidence>
<proteinExistence type="predicted"/>
<dbReference type="KEGG" id="mlil:QLS71_006960"/>
<organism evidence="3 4">
    <name type="scientific">Mariniflexile litorale</name>
    <dbReference type="NCBI Taxonomy" id="3045158"/>
    <lineage>
        <taxon>Bacteria</taxon>
        <taxon>Pseudomonadati</taxon>
        <taxon>Bacteroidota</taxon>
        <taxon>Flavobacteriia</taxon>
        <taxon>Flavobacteriales</taxon>
        <taxon>Flavobacteriaceae</taxon>
        <taxon>Mariniflexile</taxon>
    </lineage>
</organism>
<keyword evidence="4" id="KW-1185">Reference proteome</keyword>
<protein>
    <submittedName>
        <fullName evidence="3">LytTR family DNA-binding domain-containing protein</fullName>
    </submittedName>
</protein>
<feature type="transmembrane region" description="Helical" evidence="1">
    <location>
        <begin position="58"/>
        <end position="82"/>
    </location>
</feature>
<keyword evidence="1" id="KW-1133">Transmembrane helix</keyword>
<dbReference type="Pfam" id="PF04397">
    <property type="entry name" value="LytTR"/>
    <property type="match status" value="1"/>
</dbReference>
<dbReference type="EMBL" id="CP155618">
    <property type="protein sequence ID" value="XBL15748.1"/>
    <property type="molecule type" value="Genomic_DNA"/>
</dbReference>